<reference evidence="14" key="1">
    <citation type="submission" date="2016-10" db="EMBL/GenBank/DDBJ databases">
        <title>Sequence of Gallionella enrichment culture.</title>
        <authorList>
            <person name="Poehlein A."/>
            <person name="Muehling M."/>
            <person name="Daniel R."/>
        </authorList>
    </citation>
    <scope>NUCLEOTIDE SEQUENCE</scope>
</reference>
<keyword evidence="5" id="KW-0547">Nucleotide-binding</keyword>
<dbReference type="AlphaFoldDB" id="A0A1J5SX60"/>
<keyword evidence="8" id="KW-0902">Two-component regulatory system</keyword>
<feature type="transmembrane region" description="Helical" evidence="9">
    <location>
        <begin position="299"/>
        <end position="319"/>
    </location>
</feature>
<dbReference type="PROSITE" id="PS50109">
    <property type="entry name" value="HIS_KIN"/>
    <property type="match status" value="1"/>
</dbReference>
<dbReference type="CDD" id="cd16922">
    <property type="entry name" value="HATPase_EvgS-ArcB-TorS-like"/>
    <property type="match status" value="1"/>
</dbReference>
<dbReference type="SUPFAM" id="SSF55874">
    <property type="entry name" value="ATPase domain of HSP90 chaperone/DNA topoisomerase II/histidine kinase"/>
    <property type="match status" value="1"/>
</dbReference>
<dbReference type="SMART" id="SM00387">
    <property type="entry name" value="HATPase_c"/>
    <property type="match status" value="1"/>
</dbReference>
<dbReference type="InterPro" id="IPR013767">
    <property type="entry name" value="PAS_fold"/>
</dbReference>
<dbReference type="Pfam" id="PF00072">
    <property type="entry name" value="Response_reg"/>
    <property type="match status" value="1"/>
</dbReference>
<feature type="transmembrane region" description="Helical" evidence="9">
    <location>
        <begin position="353"/>
        <end position="373"/>
    </location>
</feature>
<dbReference type="SMART" id="SM00448">
    <property type="entry name" value="REC"/>
    <property type="match status" value="1"/>
</dbReference>
<dbReference type="SUPFAM" id="SSF47384">
    <property type="entry name" value="Homodimeric domain of signal transducing histidine kinase"/>
    <property type="match status" value="1"/>
</dbReference>
<evidence type="ECO:0000256" key="8">
    <source>
        <dbReference type="ARBA" id="ARBA00023012"/>
    </source>
</evidence>
<dbReference type="Gene3D" id="2.60.40.2380">
    <property type="match status" value="1"/>
</dbReference>
<evidence type="ECO:0000256" key="9">
    <source>
        <dbReference type="SAM" id="Phobius"/>
    </source>
</evidence>
<dbReference type="Gene3D" id="3.40.50.2300">
    <property type="match status" value="1"/>
</dbReference>
<dbReference type="CDD" id="cd00130">
    <property type="entry name" value="PAS"/>
    <property type="match status" value="1"/>
</dbReference>
<protein>
    <recommendedName>
        <fullName evidence="2">histidine kinase</fullName>
        <ecNumber evidence="2">2.7.13.3</ecNumber>
    </recommendedName>
</protein>
<feature type="domain" description="PAS" evidence="12">
    <location>
        <begin position="459"/>
        <end position="501"/>
    </location>
</feature>
<dbReference type="PRINTS" id="PR00344">
    <property type="entry name" value="BCTRLSENSOR"/>
</dbReference>
<evidence type="ECO:0000259" key="11">
    <source>
        <dbReference type="PROSITE" id="PS50110"/>
    </source>
</evidence>
<dbReference type="InterPro" id="IPR003594">
    <property type="entry name" value="HATPase_dom"/>
</dbReference>
<dbReference type="Pfam" id="PF00512">
    <property type="entry name" value="HisKA"/>
    <property type="match status" value="1"/>
</dbReference>
<dbReference type="Gene3D" id="3.30.565.10">
    <property type="entry name" value="Histidine kinase-like ATPase, C-terminal domain"/>
    <property type="match status" value="1"/>
</dbReference>
<organism evidence="14">
    <name type="scientific">mine drainage metagenome</name>
    <dbReference type="NCBI Taxonomy" id="410659"/>
    <lineage>
        <taxon>unclassified sequences</taxon>
        <taxon>metagenomes</taxon>
        <taxon>ecological metagenomes</taxon>
    </lineage>
</organism>
<dbReference type="Pfam" id="PF02518">
    <property type="entry name" value="HATPase_c"/>
    <property type="match status" value="1"/>
</dbReference>
<dbReference type="InterPro" id="IPR000014">
    <property type="entry name" value="PAS"/>
</dbReference>
<feature type="transmembrane region" description="Helical" evidence="9">
    <location>
        <begin position="205"/>
        <end position="226"/>
    </location>
</feature>
<sequence length="964" mass="104634">MRRWSALHVPSLSAQAALRLLGLLLLILTTPLPARAAANPPLRLEPGDSVRSLSGHLDLLRDPGGALSVEQVASPAWAGRFRPLASQLALGFTHDTVWLRFKVSAAPGTAADWWLSMLPPFVNDITLYRPDPAHPGHFTAHATGNLRPLSSRDWDSRAFVLRLPANPDPSTVYLRIRTGTSMILGLRMMTTRGLIASDNADLLKLGLIFGSLGLMALMSAVLGVWLRQRLFLLYSLYVSSALGVLFTISGLAALLLWPDTPLLTSRLVGVTGAICALIGAQAFIVLLDLPRHLPRLTKVFHLLTAIAALCGLLAATGHWGLAAPWLNSLVLAGLLLAEGAAAYLWWRKVPSASLFLLAFSANVVGFSIAISRFLGFLPALDHEDWHSHMTALVHVVGLGIALAYRLRREQAQSRLALARSLEAEHQARALLEDRVAERTAALQVEIDQRRRALDRIAASERRSRTFLASVPLPLLIVDITDGRLLFWNEAFATLLGLAANEGPLPSIGDFYADPADRARVRAMVAKAEGPCLLELRLRTVQGRDFWASVTLVRDDQDGRPCIFAAVMDISALKEHEATLRRAKEAAEAADRAKSDFLAMMSHEIRTPMTGIISVAALLMDTRLTPEQRDWVRIITGSGESLLTILNDILDFSKLEQDRLDLENAPFALPKLLADVVELMRGHAEAKGIALALNTGRLPEWLLGDAARLRQILLNLIGNAIKFTDHGRVDVSVTSRRLSDGRHQILCTIADTGIGIAPEAQVRLFQPFHQADASISRRFGGTGLGLAISRRLAVAMGGSITVDSQPARGSIFSVSLPLPDASPPPLQDPAAMTATPLPPLSILLAEDNPVNAMVVQALLARDGHRFELARTGREALQRIEAAPPGHYDLILMDMQMPDMDGLDATRAIRALQGPRRAIPIIAMTANAFQSDQDLCRDAGMNGYLSKPVDPLGLQEEIRRVLAGAA</sequence>
<dbReference type="Gene3D" id="1.10.287.130">
    <property type="match status" value="1"/>
</dbReference>
<dbReference type="CDD" id="cd17546">
    <property type="entry name" value="REC_hyHK_CKI1_RcsC-like"/>
    <property type="match status" value="1"/>
</dbReference>
<feature type="transmembrane region" description="Helical" evidence="9">
    <location>
        <begin position="325"/>
        <end position="346"/>
    </location>
</feature>
<dbReference type="GO" id="GO:0005524">
    <property type="term" value="F:ATP binding"/>
    <property type="evidence" value="ECO:0007669"/>
    <property type="project" value="UniProtKB-KW"/>
</dbReference>
<dbReference type="SMART" id="SM00388">
    <property type="entry name" value="HisKA"/>
    <property type="match status" value="1"/>
</dbReference>
<dbReference type="SMART" id="SM00091">
    <property type="entry name" value="PAS"/>
    <property type="match status" value="1"/>
</dbReference>
<evidence type="ECO:0000256" key="5">
    <source>
        <dbReference type="ARBA" id="ARBA00022741"/>
    </source>
</evidence>
<feature type="transmembrane region" description="Helical" evidence="9">
    <location>
        <begin position="385"/>
        <end position="404"/>
    </location>
</feature>
<evidence type="ECO:0000256" key="2">
    <source>
        <dbReference type="ARBA" id="ARBA00012438"/>
    </source>
</evidence>
<feature type="domain" description="PAC" evidence="13">
    <location>
        <begin position="531"/>
        <end position="581"/>
    </location>
</feature>
<dbReference type="InterPro" id="IPR035965">
    <property type="entry name" value="PAS-like_dom_sf"/>
</dbReference>
<comment type="caution">
    <text evidence="14">The sequence shown here is derived from an EMBL/GenBank/DDBJ whole genome shotgun (WGS) entry which is preliminary data.</text>
</comment>
<keyword evidence="9" id="KW-1133">Transmembrane helix</keyword>
<keyword evidence="7" id="KW-0067">ATP-binding</keyword>
<dbReference type="InterPro" id="IPR001789">
    <property type="entry name" value="Sig_transdc_resp-reg_receiver"/>
</dbReference>
<dbReference type="PROSITE" id="PS50112">
    <property type="entry name" value="PAS"/>
    <property type="match status" value="1"/>
</dbReference>
<feature type="domain" description="Response regulatory" evidence="11">
    <location>
        <begin position="840"/>
        <end position="960"/>
    </location>
</feature>
<dbReference type="SUPFAM" id="SSF55785">
    <property type="entry name" value="PYP-like sensor domain (PAS domain)"/>
    <property type="match status" value="1"/>
</dbReference>
<dbReference type="EC" id="2.7.13.3" evidence="2"/>
<dbReference type="Pfam" id="PF07696">
    <property type="entry name" value="7TMR-DISMED2"/>
    <property type="match status" value="1"/>
</dbReference>
<dbReference type="InterPro" id="IPR036890">
    <property type="entry name" value="HATPase_C_sf"/>
</dbReference>
<dbReference type="GO" id="GO:0006355">
    <property type="term" value="P:regulation of DNA-templated transcription"/>
    <property type="evidence" value="ECO:0007669"/>
    <property type="project" value="InterPro"/>
</dbReference>
<accession>A0A1J5SX60</accession>
<evidence type="ECO:0000259" key="13">
    <source>
        <dbReference type="PROSITE" id="PS50113"/>
    </source>
</evidence>
<dbReference type="InterPro" id="IPR004358">
    <property type="entry name" value="Sig_transdc_His_kin-like_C"/>
</dbReference>
<dbReference type="PANTHER" id="PTHR45339:SF1">
    <property type="entry name" value="HYBRID SIGNAL TRANSDUCTION HISTIDINE KINASE J"/>
    <property type="match status" value="1"/>
</dbReference>
<evidence type="ECO:0000256" key="1">
    <source>
        <dbReference type="ARBA" id="ARBA00000085"/>
    </source>
</evidence>
<dbReference type="PROSITE" id="PS50110">
    <property type="entry name" value="RESPONSE_REGULATORY"/>
    <property type="match status" value="1"/>
</dbReference>
<dbReference type="PANTHER" id="PTHR45339">
    <property type="entry name" value="HYBRID SIGNAL TRANSDUCTION HISTIDINE KINASE J"/>
    <property type="match status" value="1"/>
</dbReference>
<feature type="transmembrane region" description="Helical" evidence="9">
    <location>
        <begin position="233"/>
        <end position="257"/>
    </location>
</feature>
<feature type="domain" description="Histidine kinase" evidence="10">
    <location>
        <begin position="599"/>
        <end position="819"/>
    </location>
</feature>
<evidence type="ECO:0000256" key="3">
    <source>
        <dbReference type="ARBA" id="ARBA00022553"/>
    </source>
</evidence>
<dbReference type="InterPro" id="IPR000700">
    <property type="entry name" value="PAS-assoc_C"/>
</dbReference>
<dbReference type="InterPro" id="IPR011006">
    <property type="entry name" value="CheY-like_superfamily"/>
</dbReference>
<dbReference type="InterPro" id="IPR036097">
    <property type="entry name" value="HisK_dim/P_sf"/>
</dbReference>
<dbReference type="Gene3D" id="3.30.450.20">
    <property type="entry name" value="PAS domain"/>
    <property type="match status" value="1"/>
</dbReference>
<keyword evidence="4 14" id="KW-0808">Transferase</keyword>
<comment type="catalytic activity">
    <reaction evidence="1">
        <text>ATP + protein L-histidine = ADP + protein N-phospho-L-histidine.</text>
        <dbReference type="EC" id="2.7.13.3"/>
    </reaction>
</comment>
<gene>
    <name evidence="14" type="primary">arcB_5</name>
    <name evidence="14" type="ORF">GALL_116520</name>
</gene>
<dbReference type="EMBL" id="MLJW01000045">
    <property type="protein sequence ID" value="OIR06180.1"/>
    <property type="molecule type" value="Genomic_DNA"/>
</dbReference>
<evidence type="ECO:0000259" key="10">
    <source>
        <dbReference type="PROSITE" id="PS50109"/>
    </source>
</evidence>
<dbReference type="Pfam" id="PF00989">
    <property type="entry name" value="PAS"/>
    <property type="match status" value="1"/>
</dbReference>
<dbReference type="InterPro" id="IPR005467">
    <property type="entry name" value="His_kinase_dom"/>
</dbReference>
<keyword evidence="9" id="KW-0812">Transmembrane</keyword>
<proteinExistence type="predicted"/>
<evidence type="ECO:0000256" key="7">
    <source>
        <dbReference type="ARBA" id="ARBA00022840"/>
    </source>
</evidence>
<dbReference type="NCBIfam" id="TIGR00229">
    <property type="entry name" value="sensory_box"/>
    <property type="match status" value="1"/>
</dbReference>
<dbReference type="FunFam" id="1.10.287.130:FF:000002">
    <property type="entry name" value="Two-component osmosensing histidine kinase"/>
    <property type="match status" value="1"/>
</dbReference>
<dbReference type="PROSITE" id="PS50113">
    <property type="entry name" value="PAC"/>
    <property type="match status" value="1"/>
</dbReference>
<evidence type="ECO:0000313" key="14">
    <source>
        <dbReference type="EMBL" id="OIR06180.1"/>
    </source>
</evidence>
<evidence type="ECO:0000256" key="6">
    <source>
        <dbReference type="ARBA" id="ARBA00022777"/>
    </source>
</evidence>
<evidence type="ECO:0000256" key="4">
    <source>
        <dbReference type="ARBA" id="ARBA00022679"/>
    </source>
</evidence>
<name>A0A1J5SX60_9ZZZZ</name>
<dbReference type="InterPro" id="IPR003661">
    <property type="entry name" value="HisK_dim/P_dom"/>
</dbReference>
<evidence type="ECO:0000259" key="12">
    <source>
        <dbReference type="PROSITE" id="PS50112"/>
    </source>
</evidence>
<dbReference type="GO" id="GO:0000155">
    <property type="term" value="F:phosphorelay sensor kinase activity"/>
    <property type="evidence" value="ECO:0007669"/>
    <property type="project" value="InterPro"/>
</dbReference>
<dbReference type="CDD" id="cd00082">
    <property type="entry name" value="HisKA"/>
    <property type="match status" value="1"/>
</dbReference>
<keyword evidence="6" id="KW-0418">Kinase</keyword>
<keyword evidence="3" id="KW-0597">Phosphoprotein</keyword>
<dbReference type="InterPro" id="IPR011622">
    <property type="entry name" value="7TMR_DISM_rcpt_extracell_dom2"/>
</dbReference>
<dbReference type="InterPro" id="IPR011623">
    <property type="entry name" value="7TMR_DISM_rcpt_extracell_dom1"/>
</dbReference>
<feature type="transmembrane region" description="Helical" evidence="9">
    <location>
        <begin position="263"/>
        <end position="287"/>
    </location>
</feature>
<dbReference type="SUPFAM" id="SSF52172">
    <property type="entry name" value="CheY-like"/>
    <property type="match status" value="1"/>
</dbReference>
<dbReference type="Pfam" id="PF07695">
    <property type="entry name" value="7TMR-DISM_7TM"/>
    <property type="match status" value="1"/>
</dbReference>
<keyword evidence="9" id="KW-0472">Membrane</keyword>
<dbReference type="FunFam" id="3.30.565.10:FF:000010">
    <property type="entry name" value="Sensor histidine kinase RcsC"/>
    <property type="match status" value="1"/>
</dbReference>